<dbReference type="Gramene" id="ONIVA05G23820.1">
    <property type="protein sequence ID" value="ONIVA05G23820.1"/>
    <property type="gene ID" value="ONIVA05G23820"/>
</dbReference>
<reference evidence="1" key="2">
    <citation type="submission" date="2018-04" db="EMBL/GenBank/DDBJ databases">
        <title>OnivRS2 (Oryza nivara Reference Sequence Version 2).</title>
        <authorList>
            <person name="Zhang J."/>
            <person name="Kudrna D."/>
            <person name="Lee S."/>
            <person name="Talag J."/>
            <person name="Rajasekar S."/>
            <person name="Welchert J."/>
            <person name="Hsing Y.-I."/>
            <person name="Wing R.A."/>
        </authorList>
    </citation>
    <scope>NUCLEOTIDE SEQUENCE [LARGE SCALE GENOMIC DNA]</scope>
    <source>
        <strain evidence="1">SL10</strain>
    </source>
</reference>
<sequence>MRLAQQPEEELERDVGRGLPLHGIPRAQHELLLLLAEGGSRSRRRILLHDHGRRRGGGHARRRCIAAAAAAHLVLLSDKESSREQPIDVSKGQDSGHCDSASVALYPAERGLITSSPHQVAKGQDFAGLTSGSMDGSRSKGYGCRYRQRAENICKYRQATPTAEACNRAFSLKLSE</sequence>
<dbReference type="OMA" id="HARRRCI"/>
<evidence type="ECO:0000313" key="1">
    <source>
        <dbReference type="EnsemblPlants" id="ONIVA05G23820.1"/>
    </source>
</evidence>
<dbReference type="Proteomes" id="UP000006591">
    <property type="component" value="Chromosome 5"/>
</dbReference>
<dbReference type="AlphaFoldDB" id="A0A0E0HGZ0"/>
<dbReference type="HOGENOM" id="CLU_1639738_0_0_1"/>
<evidence type="ECO:0000313" key="2">
    <source>
        <dbReference type="Proteomes" id="UP000006591"/>
    </source>
</evidence>
<accession>A0A0E0HGZ0</accession>
<keyword evidence="2" id="KW-1185">Reference proteome</keyword>
<protein>
    <submittedName>
        <fullName evidence="1">Uncharacterized protein</fullName>
    </submittedName>
</protein>
<reference evidence="1" key="1">
    <citation type="submission" date="2015-04" db="UniProtKB">
        <authorList>
            <consortium name="EnsemblPlants"/>
        </authorList>
    </citation>
    <scope>IDENTIFICATION</scope>
    <source>
        <strain evidence="1">SL10</strain>
    </source>
</reference>
<name>A0A0E0HGZ0_ORYNI</name>
<dbReference type="EnsemblPlants" id="ONIVA05G23820.1">
    <property type="protein sequence ID" value="ONIVA05G23820.1"/>
    <property type="gene ID" value="ONIVA05G23820"/>
</dbReference>
<organism evidence="1">
    <name type="scientific">Oryza nivara</name>
    <name type="common">Indian wild rice</name>
    <name type="synonym">Oryza sativa f. spontanea</name>
    <dbReference type="NCBI Taxonomy" id="4536"/>
    <lineage>
        <taxon>Eukaryota</taxon>
        <taxon>Viridiplantae</taxon>
        <taxon>Streptophyta</taxon>
        <taxon>Embryophyta</taxon>
        <taxon>Tracheophyta</taxon>
        <taxon>Spermatophyta</taxon>
        <taxon>Magnoliopsida</taxon>
        <taxon>Liliopsida</taxon>
        <taxon>Poales</taxon>
        <taxon>Poaceae</taxon>
        <taxon>BOP clade</taxon>
        <taxon>Oryzoideae</taxon>
        <taxon>Oryzeae</taxon>
        <taxon>Oryzinae</taxon>
        <taxon>Oryza</taxon>
    </lineage>
</organism>
<proteinExistence type="predicted"/>